<name>D4E2U7_SEROD</name>
<dbReference type="HOGENOM" id="CLU_3047935_0_0_6"/>
<evidence type="ECO:0000313" key="1">
    <source>
        <dbReference type="EMBL" id="EFE95861.1"/>
    </source>
</evidence>
<protein>
    <submittedName>
        <fullName evidence="1">Uncharacterized protein</fullName>
    </submittedName>
</protein>
<sequence length="54" mass="5693">MESKLCTQPAKIQADGTMPTGFHAAANDAAARKTQGKSAPLTSRLIRGAALYKF</sequence>
<proteinExistence type="predicted"/>
<organism evidence="1 2">
    <name type="scientific">Serratia odorifera DSM 4582</name>
    <dbReference type="NCBI Taxonomy" id="667129"/>
    <lineage>
        <taxon>Bacteria</taxon>
        <taxon>Pseudomonadati</taxon>
        <taxon>Pseudomonadota</taxon>
        <taxon>Gammaproteobacteria</taxon>
        <taxon>Enterobacterales</taxon>
        <taxon>Yersiniaceae</taxon>
        <taxon>Serratia</taxon>
    </lineage>
</organism>
<gene>
    <name evidence="1" type="ORF">HMPREF0758_2497</name>
</gene>
<keyword evidence="2" id="KW-1185">Reference proteome</keyword>
<evidence type="ECO:0000313" key="2">
    <source>
        <dbReference type="Proteomes" id="UP000005723"/>
    </source>
</evidence>
<dbReference type="EMBL" id="ADBY01000042">
    <property type="protein sequence ID" value="EFE95861.1"/>
    <property type="molecule type" value="Genomic_DNA"/>
</dbReference>
<comment type="caution">
    <text evidence="1">The sequence shown here is derived from an EMBL/GenBank/DDBJ whole genome shotgun (WGS) entry which is preliminary data.</text>
</comment>
<dbReference type="Proteomes" id="UP000005723">
    <property type="component" value="Unassembled WGS sequence"/>
</dbReference>
<accession>D4E2U7</accession>
<dbReference type="AlphaFoldDB" id="D4E2U7"/>
<reference evidence="1 2" key="1">
    <citation type="submission" date="2010-01" db="EMBL/GenBank/DDBJ databases">
        <authorList>
            <person name="Muzny D."/>
            <person name="Qin X."/>
            <person name="Deng J."/>
            <person name="Jiang H."/>
            <person name="Liu Y."/>
            <person name="Qu J."/>
            <person name="Song X.-Z."/>
            <person name="Zhang L."/>
            <person name="Thornton R."/>
            <person name="Coyle M."/>
            <person name="Francisco L."/>
            <person name="Jackson L."/>
            <person name="Javaid M."/>
            <person name="Korchina V."/>
            <person name="Kovar C."/>
            <person name="Mata R."/>
            <person name="Mathew T."/>
            <person name="Ngo R."/>
            <person name="Nguyen L."/>
            <person name="Nguyen N."/>
            <person name="Okwuonu G."/>
            <person name="Ongeri F."/>
            <person name="Pham C."/>
            <person name="Simmons D."/>
            <person name="Wilczek-Boney K."/>
            <person name="Hale W."/>
            <person name="Jakkamsetti A."/>
            <person name="Pham P."/>
            <person name="Ruth R."/>
            <person name="San Lucas F."/>
            <person name="Warren J."/>
            <person name="Zhang J."/>
            <person name="Zhao Z."/>
            <person name="Zhou C."/>
            <person name="Zhu D."/>
            <person name="Lee S."/>
            <person name="Bess C."/>
            <person name="Blankenburg K."/>
            <person name="Forbes L."/>
            <person name="Fu Q."/>
            <person name="Gubbala S."/>
            <person name="Hirani K."/>
            <person name="Jayaseelan J.C."/>
            <person name="Lara F."/>
            <person name="Munidasa M."/>
            <person name="Palculict T."/>
            <person name="Patil S."/>
            <person name="Pu L.-L."/>
            <person name="Saada N."/>
            <person name="Tang L."/>
            <person name="Weissenberger G."/>
            <person name="Zhu Y."/>
            <person name="Hemphill L."/>
            <person name="Shang Y."/>
            <person name="Youmans B."/>
            <person name="Ayvaz T."/>
            <person name="Ross M."/>
            <person name="Santibanez J."/>
            <person name="Aqrawi P."/>
            <person name="Gross S."/>
            <person name="Joshi V."/>
            <person name="Fowler G."/>
            <person name="Nazareth L."/>
            <person name="Reid J."/>
            <person name="Worley K."/>
            <person name="Petrosino J."/>
            <person name="Highlander S."/>
            <person name="Gibbs R."/>
        </authorList>
    </citation>
    <scope>NUCLEOTIDE SEQUENCE [LARGE SCALE GENOMIC DNA]</scope>
    <source>
        <strain evidence="1 2">DSM 4582</strain>
    </source>
</reference>